<keyword evidence="2" id="KW-1133">Transmembrane helix</keyword>
<dbReference type="AlphaFoldDB" id="A0AAQ3QGG5"/>
<evidence type="ECO:0000313" key="4">
    <source>
        <dbReference type="Proteomes" id="UP001327560"/>
    </source>
</evidence>
<keyword evidence="2" id="KW-0812">Transmembrane</keyword>
<feature type="compositionally biased region" description="Low complexity" evidence="1">
    <location>
        <begin position="1"/>
        <end position="12"/>
    </location>
</feature>
<feature type="region of interest" description="Disordered" evidence="1">
    <location>
        <begin position="1"/>
        <end position="59"/>
    </location>
</feature>
<dbReference type="EMBL" id="CP136895">
    <property type="protein sequence ID" value="WOL11901.1"/>
    <property type="molecule type" value="Genomic_DNA"/>
</dbReference>
<evidence type="ECO:0000256" key="2">
    <source>
        <dbReference type="SAM" id="Phobius"/>
    </source>
</evidence>
<dbReference type="PANTHER" id="PTHR36374">
    <property type="entry name" value="OS01G0969000 PROTEIN"/>
    <property type="match status" value="1"/>
</dbReference>
<keyword evidence="4" id="KW-1185">Reference proteome</keyword>
<name>A0AAQ3QGG5_9LILI</name>
<reference evidence="3 4" key="1">
    <citation type="submission" date="2023-10" db="EMBL/GenBank/DDBJ databases">
        <title>Chromosome-scale genome assembly provides insights into flower coloration mechanisms of Canna indica.</title>
        <authorList>
            <person name="Li C."/>
        </authorList>
    </citation>
    <scope>NUCLEOTIDE SEQUENCE [LARGE SCALE GENOMIC DNA]</scope>
    <source>
        <tissue evidence="3">Flower</tissue>
    </source>
</reference>
<keyword evidence="2" id="KW-0472">Membrane</keyword>
<sequence length="98" mass="10849">MAEGGAQQGAGATNRTMVEDKPGADGPPAMVTFPDAARRRAQSFPPPLKLETEESADDTNSHNMWQVYALGGFLILRWIWSRWRERKNRGESNEGSST</sequence>
<evidence type="ECO:0000313" key="3">
    <source>
        <dbReference type="EMBL" id="WOL11901.1"/>
    </source>
</evidence>
<dbReference type="Proteomes" id="UP001327560">
    <property type="component" value="Chromosome 6"/>
</dbReference>
<proteinExistence type="predicted"/>
<dbReference type="GO" id="GO:0009507">
    <property type="term" value="C:chloroplast"/>
    <property type="evidence" value="ECO:0007669"/>
    <property type="project" value="TreeGrafter"/>
</dbReference>
<organism evidence="3 4">
    <name type="scientific">Canna indica</name>
    <name type="common">Indian-shot</name>
    <dbReference type="NCBI Taxonomy" id="4628"/>
    <lineage>
        <taxon>Eukaryota</taxon>
        <taxon>Viridiplantae</taxon>
        <taxon>Streptophyta</taxon>
        <taxon>Embryophyta</taxon>
        <taxon>Tracheophyta</taxon>
        <taxon>Spermatophyta</taxon>
        <taxon>Magnoliopsida</taxon>
        <taxon>Liliopsida</taxon>
        <taxon>Zingiberales</taxon>
        <taxon>Cannaceae</taxon>
        <taxon>Canna</taxon>
    </lineage>
</organism>
<feature type="transmembrane region" description="Helical" evidence="2">
    <location>
        <begin position="63"/>
        <end position="80"/>
    </location>
</feature>
<evidence type="ECO:0000256" key="1">
    <source>
        <dbReference type="SAM" id="MobiDB-lite"/>
    </source>
</evidence>
<gene>
    <name evidence="3" type="ORF">Cni_G20665</name>
</gene>
<accession>A0AAQ3QGG5</accession>
<protein>
    <submittedName>
        <fullName evidence="3">Uncharacterized protein</fullName>
    </submittedName>
</protein>
<dbReference type="PANTHER" id="PTHR36374:SF1">
    <property type="entry name" value="OS01G0969000 PROTEIN"/>
    <property type="match status" value="1"/>
</dbReference>